<dbReference type="Pfam" id="PF22725">
    <property type="entry name" value="GFO_IDH_MocA_C3"/>
    <property type="match status" value="1"/>
</dbReference>
<reference evidence="5" key="1">
    <citation type="submission" date="2020-05" db="EMBL/GenBank/DDBJ databases">
        <authorList>
            <person name="Chiriac C."/>
            <person name="Salcher M."/>
            <person name="Ghai R."/>
            <person name="Kavagutti S V."/>
        </authorList>
    </citation>
    <scope>NUCLEOTIDE SEQUENCE</scope>
</reference>
<accession>A0A6J7L7V8</accession>
<evidence type="ECO:0000313" key="5">
    <source>
        <dbReference type="EMBL" id="CAB4964147.1"/>
    </source>
</evidence>
<dbReference type="Gene3D" id="3.40.50.720">
    <property type="entry name" value="NAD(P)-binding Rossmann-like Domain"/>
    <property type="match status" value="1"/>
</dbReference>
<dbReference type="InterPro" id="IPR000683">
    <property type="entry name" value="Gfo/Idh/MocA-like_OxRdtase_N"/>
</dbReference>
<dbReference type="GO" id="GO:0016491">
    <property type="term" value="F:oxidoreductase activity"/>
    <property type="evidence" value="ECO:0007669"/>
    <property type="project" value="UniProtKB-KW"/>
</dbReference>
<dbReference type="SUPFAM" id="SSF55347">
    <property type="entry name" value="Glyceraldehyde-3-phosphate dehydrogenase-like, C-terminal domain"/>
    <property type="match status" value="1"/>
</dbReference>
<dbReference type="GO" id="GO:0000166">
    <property type="term" value="F:nucleotide binding"/>
    <property type="evidence" value="ECO:0007669"/>
    <property type="project" value="InterPro"/>
</dbReference>
<keyword evidence="2" id="KW-0560">Oxidoreductase</keyword>
<dbReference type="InterPro" id="IPR036291">
    <property type="entry name" value="NAD(P)-bd_dom_sf"/>
</dbReference>
<evidence type="ECO:0000259" key="3">
    <source>
        <dbReference type="Pfam" id="PF01408"/>
    </source>
</evidence>
<dbReference type="Gene3D" id="3.30.360.10">
    <property type="entry name" value="Dihydrodipicolinate Reductase, domain 2"/>
    <property type="match status" value="1"/>
</dbReference>
<dbReference type="SUPFAM" id="SSF51735">
    <property type="entry name" value="NAD(P)-binding Rossmann-fold domains"/>
    <property type="match status" value="1"/>
</dbReference>
<dbReference type="PANTHER" id="PTHR43708">
    <property type="entry name" value="CONSERVED EXPRESSED OXIDOREDUCTASE (EUROFUNG)"/>
    <property type="match status" value="1"/>
</dbReference>
<comment type="similarity">
    <text evidence="1">Belongs to the Gfo/Idh/MocA family.</text>
</comment>
<dbReference type="Pfam" id="PF01408">
    <property type="entry name" value="GFO_IDH_MocA"/>
    <property type="match status" value="1"/>
</dbReference>
<dbReference type="PANTHER" id="PTHR43708:SF5">
    <property type="entry name" value="CONSERVED EXPRESSED OXIDOREDUCTASE (EUROFUNG)-RELATED"/>
    <property type="match status" value="1"/>
</dbReference>
<protein>
    <submittedName>
        <fullName evidence="5">Unannotated protein</fullName>
    </submittedName>
</protein>
<evidence type="ECO:0000256" key="1">
    <source>
        <dbReference type="ARBA" id="ARBA00010928"/>
    </source>
</evidence>
<gene>
    <name evidence="5" type="ORF">UFOPK3772_02469</name>
</gene>
<evidence type="ECO:0000259" key="4">
    <source>
        <dbReference type="Pfam" id="PF22725"/>
    </source>
</evidence>
<dbReference type="AlphaFoldDB" id="A0A6J7L7V8"/>
<dbReference type="EMBL" id="CAFBNE010000095">
    <property type="protein sequence ID" value="CAB4964147.1"/>
    <property type="molecule type" value="Genomic_DNA"/>
</dbReference>
<dbReference type="InterPro" id="IPR055170">
    <property type="entry name" value="GFO_IDH_MocA-like_dom"/>
</dbReference>
<proteinExistence type="inferred from homology"/>
<dbReference type="InterPro" id="IPR051317">
    <property type="entry name" value="Gfo/Idh/MocA_oxidoreduct"/>
</dbReference>
<name>A0A6J7L7V8_9ZZZZ</name>
<evidence type="ECO:0000256" key="2">
    <source>
        <dbReference type="ARBA" id="ARBA00023002"/>
    </source>
</evidence>
<feature type="domain" description="GFO/IDH/MocA-like oxidoreductase" evidence="4">
    <location>
        <begin position="134"/>
        <end position="254"/>
    </location>
</feature>
<organism evidence="5">
    <name type="scientific">freshwater metagenome</name>
    <dbReference type="NCBI Taxonomy" id="449393"/>
    <lineage>
        <taxon>unclassified sequences</taxon>
        <taxon>metagenomes</taxon>
        <taxon>ecological metagenomes</taxon>
    </lineage>
</organism>
<sequence length="362" mass="38472">MADERGVLLIGYGLAGRVFHAPLIRSTPGLSLRAVVTGDPERRAQATADLPGIRLHSTVEEAWQQVDDIDLVIIASANRTHVPLAIESARLGLHMVIDKPIAATASQAGLIVEAAAAAGVQVHPFQNRRWDSDFLTLRGLLEQGVLGRIHRFESRIGRLRTLPKGNWRESADPEDHGGVLLDFGAHLVDQSLALMGPVIAVNAFVRSVRDPHAANDDMQMILTHSDDSLSLLTASQAAAFGDPRFVLLGTTGGVRINDSDSQESALKAGALPSDPFWGVEPAGVTAQLRIGETSGELVDSEIELAAGRWNTYYPAVLASIVTGSPAPVSCSDVVEDLRVLDAARRSADTGETVRLSPPAAHG</sequence>
<feature type="domain" description="Gfo/Idh/MocA-like oxidoreductase N-terminal" evidence="3">
    <location>
        <begin position="7"/>
        <end position="123"/>
    </location>
</feature>